<organism evidence="2 3">
    <name type="scientific">Taxus chinensis</name>
    <name type="common">Chinese yew</name>
    <name type="synonym">Taxus wallichiana var. chinensis</name>
    <dbReference type="NCBI Taxonomy" id="29808"/>
    <lineage>
        <taxon>Eukaryota</taxon>
        <taxon>Viridiplantae</taxon>
        <taxon>Streptophyta</taxon>
        <taxon>Embryophyta</taxon>
        <taxon>Tracheophyta</taxon>
        <taxon>Spermatophyta</taxon>
        <taxon>Pinopsida</taxon>
        <taxon>Pinidae</taxon>
        <taxon>Conifers II</taxon>
        <taxon>Cupressales</taxon>
        <taxon>Taxaceae</taxon>
        <taxon>Taxus</taxon>
    </lineage>
</organism>
<feature type="non-terminal residue" evidence="2">
    <location>
        <position position="62"/>
    </location>
</feature>
<dbReference type="AlphaFoldDB" id="A0AA38G9X7"/>
<protein>
    <submittedName>
        <fullName evidence="2">Uncharacterized protein</fullName>
    </submittedName>
</protein>
<gene>
    <name evidence="2" type="ORF">KI387_021055</name>
</gene>
<proteinExistence type="predicted"/>
<name>A0AA38G9X7_TAXCH</name>
<accession>A0AA38G9X7</accession>
<dbReference type="Proteomes" id="UP000824469">
    <property type="component" value="Unassembled WGS sequence"/>
</dbReference>
<feature type="region of interest" description="Disordered" evidence="1">
    <location>
        <begin position="28"/>
        <end position="47"/>
    </location>
</feature>
<evidence type="ECO:0000313" key="2">
    <source>
        <dbReference type="EMBL" id="KAH9319286.1"/>
    </source>
</evidence>
<comment type="caution">
    <text evidence="2">The sequence shown here is derived from an EMBL/GenBank/DDBJ whole genome shotgun (WGS) entry which is preliminary data.</text>
</comment>
<feature type="non-terminal residue" evidence="2">
    <location>
        <position position="1"/>
    </location>
</feature>
<evidence type="ECO:0000313" key="3">
    <source>
        <dbReference type="Proteomes" id="UP000824469"/>
    </source>
</evidence>
<evidence type="ECO:0000256" key="1">
    <source>
        <dbReference type="SAM" id="MobiDB-lite"/>
    </source>
</evidence>
<dbReference type="EMBL" id="JAHRHJ020000004">
    <property type="protein sequence ID" value="KAH9319286.1"/>
    <property type="molecule type" value="Genomic_DNA"/>
</dbReference>
<keyword evidence="3" id="KW-1185">Reference proteome</keyword>
<sequence>YPNHFVKMKGTKWVEKELGLQKLGSGINNIPLAGPSQTAATKEPISGDINKEQFQFRHHPKK</sequence>
<reference evidence="2 3" key="1">
    <citation type="journal article" date="2021" name="Nat. Plants">
        <title>The Taxus genome provides insights into paclitaxel biosynthesis.</title>
        <authorList>
            <person name="Xiong X."/>
            <person name="Gou J."/>
            <person name="Liao Q."/>
            <person name="Li Y."/>
            <person name="Zhou Q."/>
            <person name="Bi G."/>
            <person name="Li C."/>
            <person name="Du R."/>
            <person name="Wang X."/>
            <person name="Sun T."/>
            <person name="Guo L."/>
            <person name="Liang H."/>
            <person name="Lu P."/>
            <person name="Wu Y."/>
            <person name="Zhang Z."/>
            <person name="Ro D.K."/>
            <person name="Shang Y."/>
            <person name="Huang S."/>
            <person name="Yan J."/>
        </authorList>
    </citation>
    <scope>NUCLEOTIDE SEQUENCE [LARGE SCALE GENOMIC DNA]</scope>
    <source>
        <strain evidence="2">Ta-2019</strain>
    </source>
</reference>